<protein>
    <submittedName>
        <fullName evidence="1">Uncharacterized protein</fullName>
    </submittedName>
</protein>
<proteinExistence type="predicted"/>
<accession>A0A6V7NWN0</accession>
<sequence length="217" mass="24055">MPLVGYKKLIIIHGRAQGADGAIRGLKFSLDGRFMAMAEPADFVNIYETGLITAAHKRSISSGRFRELDFVQDRLTVERVAFGKARVARNPKSALEWSPREQMMQKPALGRPALGDRSGPVPSGRDRFPNMALCFVRKPTGGDRSAREVNWRRFWAARYAFWVGADYGMLGRALCPHERLSGSVPLGTDRSPSTKTAQSGLCERNKVEGFGCNCYIS</sequence>
<gene>
    <name evidence="1" type="ORF">CB5_LOCUS6202</name>
</gene>
<dbReference type="AlphaFoldDB" id="A0A6V7NWN0"/>
<organism evidence="1">
    <name type="scientific">Ananas comosus var. bracteatus</name>
    <name type="common">red pineapple</name>
    <dbReference type="NCBI Taxonomy" id="296719"/>
    <lineage>
        <taxon>Eukaryota</taxon>
        <taxon>Viridiplantae</taxon>
        <taxon>Streptophyta</taxon>
        <taxon>Embryophyta</taxon>
        <taxon>Tracheophyta</taxon>
        <taxon>Spermatophyta</taxon>
        <taxon>Magnoliopsida</taxon>
        <taxon>Liliopsida</taxon>
        <taxon>Poales</taxon>
        <taxon>Bromeliaceae</taxon>
        <taxon>Bromelioideae</taxon>
        <taxon>Ananas</taxon>
    </lineage>
</organism>
<name>A0A6V7NWN0_ANACO</name>
<evidence type="ECO:0000313" key="1">
    <source>
        <dbReference type="EMBL" id="CAD1822991.1"/>
    </source>
</evidence>
<reference evidence="1" key="1">
    <citation type="submission" date="2020-07" db="EMBL/GenBank/DDBJ databases">
        <authorList>
            <person name="Lin J."/>
        </authorList>
    </citation>
    <scope>NUCLEOTIDE SEQUENCE</scope>
</reference>
<dbReference type="EMBL" id="LR862142">
    <property type="protein sequence ID" value="CAD1822991.1"/>
    <property type="molecule type" value="Genomic_DNA"/>
</dbReference>